<dbReference type="InterPro" id="IPR032466">
    <property type="entry name" value="Metal_Hydrolase"/>
</dbReference>
<dbReference type="Pfam" id="PF07969">
    <property type="entry name" value="Amidohydro_3"/>
    <property type="match status" value="1"/>
</dbReference>
<keyword evidence="3" id="KW-1185">Reference proteome</keyword>
<dbReference type="RefSeq" id="WP_013384447.1">
    <property type="nucleotide sequence ID" value="NC_017384.1"/>
</dbReference>
<dbReference type="PANTHER" id="PTHR32027">
    <property type="entry name" value="CYTOSINE DEAMINASE"/>
    <property type="match status" value="1"/>
</dbReference>
<dbReference type="CDD" id="cd01293">
    <property type="entry name" value="Bact_CD"/>
    <property type="match status" value="1"/>
</dbReference>
<dbReference type="AlphaFoldDB" id="F9Y6W5"/>
<dbReference type="PATRIC" id="fig|759362.5.peg.1179"/>
<keyword evidence="2" id="KW-0378">Hydrolase</keyword>
<dbReference type="Gene3D" id="2.30.40.10">
    <property type="entry name" value="Urease, subunit C, domain 1"/>
    <property type="match status" value="1"/>
</dbReference>
<proteinExistence type="predicted"/>
<evidence type="ECO:0000313" key="3">
    <source>
        <dbReference type="Proteomes" id="UP000000692"/>
    </source>
</evidence>
<dbReference type="KEGG" id="kvl:KVU_1143"/>
<dbReference type="EC" id="3.5.4.1" evidence="2"/>
<dbReference type="Gene3D" id="3.20.20.140">
    <property type="entry name" value="Metal-dependent hydrolases"/>
    <property type="match status" value="1"/>
</dbReference>
<dbReference type="SUPFAM" id="SSF51556">
    <property type="entry name" value="Metallo-dependent hydrolases"/>
    <property type="match status" value="1"/>
</dbReference>
<dbReference type="EMBL" id="CP002018">
    <property type="protein sequence ID" value="AEM40982.1"/>
    <property type="molecule type" value="Genomic_DNA"/>
</dbReference>
<dbReference type="InterPro" id="IPR011059">
    <property type="entry name" value="Metal-dep_hydrolase_composite"/>
</dbReference>
<gene>
    <name evidence="2" type="ordered locus">KVU_1143</name>
</gene>
<sequence>MSDLFIHNLRLPAASAILITGGKIAAMGADVTAPEGTPRFDAGGRLALPALVDAHIHLDKTLIGLPFIPHIPGSSVAERIAAERHLRRTIDLPVRVRGGKLLERLASLGTVAVRSHIDIDTEAGLANVEQVLALRESHGHLVDIQTVAFPQSGILRDPGTAALMDAAIAAGVDLVGGLDPAGIDGDVAGHLDVVFGIAEKYGIGVDIHLHDAAELGAFELEQIALRTLALGLQGRVNVSHAFSLGALEPARFAQLADVLARAEVSIMTSAPGPVPMPPIKALRAAGVRVFAANDNIRDAWSPFGNGDLVERAGILCDRQDMRADDDLALAYDLVSAVPAAVMGRGDAALAVGNAGNIVLTRAASVAEAVADRAPARVVIKAGRVIAIDGELQG</sequence>
<dbReference type="HOGENOM" id="CLU_031758_4_2_5"/>
<dbReference type="SUPFAM" id="SSF51338">
    <property type="entry name" value="Composite domain of metallo-dependent hydrolases"/>
    <property type="match status" value="1"/>
</dbReference>
<dbReference type="InterPro" id="IPR013108">
    <property type="entry name" value="Amidohydro_3"/>
</dbReference>
<feature type="domain" description="Amidohydrolase 3" evidence="1">
    <location>
        <begin position="102"/>
        <end position="385"/>
    </location>
</feature>
<dbReference type="eggNOG" id="COG0402">
    <property type="taxonomic scope" value="Bacteria"/>
</dbReference>
<organism evidence="2 3">
    <name type="scientific">Ketogulonicigenium vulgare (strain WSH-001)</name>
    <dbReference type="NCBI Taxonomy" id="759362"/>
    <lineage>
        <taxon>Bacteria</taxon>
        <taxon>Pseudomonadati</taxon>
        <taxon>Pseudomonadota</taxon>
        <taxon>Alphaproteobacteria</taxon>
        <taxon>Rhodobacterales</taxon>
        <taxon>Roseobacteraceae</taxon>
        <taxon>Ketogulonicigenium</taxon>
    </lineage>
</organism>
<evidence type="ECO:0000259" key="1">
    <source>
        <dbReference type="Pfam" id="PF07969"/>
    </source>
</evidence>
<evidence type="ECO:0000313" key="2">
    <source>
        <dbReference type="EMBL" id="AEM40982.1"/>
    </source>
</evidence>
<dbReference type="NCBIfam" id="NF004636">
    <property type="entry name" value="PRK05985.1"/>
    <property type="match status" value="1"/>
</dbReference>
<dbReference type="OrthoDB" id="9815027at2"/>
<protein>
    <submittedName>
        <fullName evidence="2">Cytosine deaminase protein</fullName>
        <ecNumber evidence="2">3.5.4.1</ecNumber>
    </submittedName>
</protein>
<dbReference type="PANTHER" id="PTHR32027:SF9">
    <property type="entry name" value="BLL3847 PROTEIN"/>
    <property type="match status" value="1"/>
</dbReference>
<dbReference type="Proteomes" id="UP000000692">
    <property type="component" value="Chromosome"/>
</dbReference>
<dbReference type="InterPro" id="IPR052349">
    <property type="entry name" value="Metallo-hydrolase_Enzymes"/>
</dbReference>
<accession>F9Y6W5</accession>
<name>F9Y6W5_KETVW</name>
<reference evidence="2 3" key="1">
    <citation type="journal article" date="2011" name="J. Bacteriol.">
        <title>Complete genome sequence of the industrial strain Ketogulonicigenium vulgare WSH-001.</title>
        <authorList>
            <person name="Liu L."/>
            <person name="Li Y."/>
            <person name="Zhang J."/>
            <person name="Zhou Z."/>
            <person name="Liu J."/>
            <person name="Li X."/>
            <person name="Zhou J."/>
            <person name="Du G."/>
            <person name="Wang L."/>
            <person name="Chen J."/>
        </authorList>
    </citation>
    <scope>NUCLEOTIDE SEQUENCE [LARGE SCALE GENOMIC DNA]</scope>
    <source>
        <strain evidence="2 3">WSH-001</strain>
    </source>
</reference>
<dbReference type="GO" id="GO:0004131">
    <property type="term" value="F:cytosine deaminase activity"/>
    <property type="evidence" value="ECO:0007669"/>
    <property type="project" value="UniProtKB-EC"/>
</dbReference>